<gene>
    <name evidence="3" type="ORF">A2637_00240</name>
</gene>
<evidence type="ECO:0000256" key="1">
    <source>
        <dbReference type="SAM" id="MobiDB-lite"/>
    </source>
</evidence>
<dbReference type="GO" id="GO:0043683">
    <property type="term" value="P:type IV pilus assembly"/>
    <property type="evidence" value="ECO:0007669"/>
    <property type="project" value="InterPro"/>
</dbReference>
<feature type="region of interest" description="Disordered" evidence="1">
    <location>
        <begin position="202"/>
        <end position="221"/>
    </location>
</feature>
<evidence type="ECO:0008006" key="5">
    <source>
        <dbReference type="Google" id="ProtNLM"/>
    </source>
</evidence>
<evidence type="ECO:0000313" key="3">
    <source>
        <dbReference type="EMBL" id="OGI47199.1"/>
    </source>
</evidence>
<evidence type="ECO:0000313" key="4">
    <source>
        <dbReference type="Proteomes" id="UP000179360"/>
    </source>
</evidence>
<dbReference type="Pfam" id="PF16074">
    <property type="entry name" value="PilW"/>
    <property type="match status" value="1"/>
</dbReference>
<dbReference type="STRING" id="1817764.A2637_00240"/>
<feature type="region of interest" description="Disordered" evidence="1">
    <location>
        <begin position="318"/>
        <end position="338"/>
    </location>
</feature>
<protein>
    <recommendedName>
        <fullName evidence="5">Pilus assembly protein PilW</fullName>
    </recommendedName>
</protein>
<comment type="caution">
    <text evidence="3">The sequence shown here is derived from an EMBL/GenBank/DDBJ whole genome shotgun (WGS) entry which is preliminary data.</text>
</comment>
<sequence>MRYAVNTPDNIRGLSIVELMIALTIGLVILVAVTTLLVNSKRTYTTQDRLARVQENGRFAMQFLIKDLRLAGYYGCSNDITSINNTLDTSDPSKFYPFNAAYPLEGLEAAGGAWYPSNSTTMPSKPVKAGTDAVAIRKLDPSSSFSLVKEMPNESAVLFLDSASGLKDGDVVMVSDCSSGDLFQITNIQDGSGVNSGKKGVVHNPGGGDPGNATQELSKSYSPPGASIMKFTSSKYFISTGAGGGPALFREDETVTPPVAEELVEGIESLQILYGKDTDGDKMPNIYLKAGASGLETESDWNSVVSVRVGVLAVTTNQEDAETDSASYDVDKDGTDDLIAPGDRNKRRVFLSTVVMRNMQ</sequence>
<evidence type="ECO:0000256" key="2">
    <source>
        <dbReference type="SAM" id="Phobius"/>
    </source>
</evidence>
<name>A0A1F6TQ64_9PROT</name>
<dbReference type="Proteomes" id="UP000179360">
    <property type="component" value="Unassembled WGS sequence"/>
</dbReference>
<feature type="compositionally biased region" description="Polar residues" evidence="1">
    <location>
        <begin position="212"/>
        <end position="221"/>
    </location>
</feature>
<feature type="transmembrane region" description="Helical" evidence="2">
    <location>
        <begin position="20"/>
        <end position="39"/>
    </location>
</feature>
<keyword evidence="2" id="KW-0812">Transmembrane</keyword>
<organism evidence="3 4">
    <name type="scientific">Candidatus Muproteobacteria bacterium RIFCSPHIGHO2_01_FULL_65_16</name>
    <dbReference type="NCBI Taxonomy" id="1817764"/>
    <lineage>
        <taxon>Bacteria</taxon>
        <taxon>Pseudomonadati</taxon>
        <taxon>Pseudomonadota</taxon>
        <taxon>Candidatus Muproteobacteria</taxon>
    </lineage>
</organism>
<reference evidence="3 4" key="1">
    <citation type="journal article" date="2016" name="Nat. Commun.">
        <title>Thousands of microbial genomes shed light on interconnected biogeochemical processes in an aquifer system.</title>
        <authorList>
            <person name="Anantharaman K."/>
            <person name="Brown C.T."/>
            <person name="Hug L.A."/>
            <person name="Sharon I."/>
            <person name="Castelle C.J."/>
            <person name="Probst A.J."/>
            <person name="Thomas B.C."/>
            <person name="Singh A."/>
            <person name="Wilkins M.J."/>
            <person name="Karaoz U."/>
            <person name="Brodie E.L."/>
            <person name="Williams K.H."/>
            <person name="Hubbard S.S."/>
            <person name="Banfield J.F."/>
        </authorList>
    </citation>
    <scope>NUCLEOTIDE SEQUENCE [LARGE SCALE GENOMIC DNA]</scope>
</reference>
<accession>A0A1F6TQ64</accession>
<dbReference type="InterPro" id="IPR032092">
    <property type="entry name" value="PilW"/>
</dbReference>
<dbReference type="AlphaFoldDB" id="A0A1F6TQ64"/>
<keyword evidence="2" id="KW-1133">Transmembrane helix</keyword>
<dbReference type="EMBL" id="MFSY01000026">
    <property type="protein sequence ID" value="OGI47199.1"/>
    <property type="molecule type" value="Genomic_DNA"/>
</dbReference>
<proteinExistence type="predicted"/>
<keyword evidence="2" id="KW-0472">Membrane</keyword>